<keyword evidence="3" id="KW-1185">Reference proteome</keyword>
<reference evidence="2 3" key="1">
    <citation type="submission" date="2018-05" db="EMBL/GenBank/DDBJ databases">
        <title>Nocardioides silvaticus genome.</title>
        <authorList>
            <person name="Li C."/>
            <person name="Wang G."/>
        </authorList>
    </citation>
    <scope>NUCLEOTIDE SEQUENCE [LARGE SCALE GENOMIC DNA]</scope>
    <source>
        <strain evidence="2 3">CCTCC AB 2018079</strain>
    </source>
</reference>
<dbReference type="RefSeq" id="WP_109691751.1">
    <property type="nucleotide sequence ID" value="NZ_QGDD01000001.1"/>
</dbReference>
<keyword evidence="1" id="KW-1133">Transmembrane helix</keyword>
<feature type="transmembrane region" description="Helical" evidence="1">
    <location>
        <begin position="37"/>
        <end position="59"/>
    </location>
</feature>
<accession>A0A316TPW5</accession>
<evidence type="ECO:0000256" key="1">
    <source>
        <dbReference type="SAM" id="Phobius"/>
    </source>
</evidence>
<evidence type="ECO:0000313" key="3">
    <source>
        <dbReference type="Proteomes" id="UP000245507"/>
    </source>
</evidence>
<proteinExistence type="predicted"/>
<gene>
    <name evidence="2" type="ORF">DJ010_00900</name>
</gene>
<feature type="transmembrane region" description="Helical" evidence="1">
    <location>
        <begin position="109"/>
        <end position="130"/>
    </location>
</feature>
<name>A0A316TPW5_9ACTN</name>
<feature type="transmembrane region" description="Helical" evidence="1">
    <location>
        <begin position="142"/>
        <end position="162"/>
    </location>
</feature>
<feature type="transmembrane region" description="Helical" evidence="1">
    <location>
        <begin position="6"/>
        <end position="25"/>
    </location>
</feature>
<dbReference type="Proteomes" id="UP000245507">
    <property type="component" value="Unassembled WGS sequence"/>
</dbReference>
<feature type="transmembrane region" description="Helical" evidence="1">
    <location>
        <begin position="79"/>
        <end position="97"/>
    </location>
</feature>
<evidence type="ECO:0000313" key="2">
    <source>
        <dbReference type="EMBL" id="PWN04244.1"/>
    </source>
</evidence>
<organism evidence="2 3">
    <name type="scientific">Nocardioides silvaticus</name>
    <dbReference type="NCBI Taxonomy" id="2201891"/>
    <lineage>
        <taxon>Bacteria</taxon>
        <taxon>Bacillati</taxon>
        <taxon>Actinomycetota</taxon>
        <taxon>Actinomycetes</taxon>
        <taxon>Propionibacteriales</taxon>
        <taxon>Nocardioidaceae</taxon>
        <taxon>Nocardioides</taxon>
    </lineage>
</organism>
<protein>
    <submittedName>
        <fullName evidence="2">Uncharacterized protein</fullName>
    </submittedName>
</protein>
<sequence length="199" mass="20059">MSGIDLVTLAVVDAGLVAAALRLGLGGRSRGSTRLAGAAGPVLLAVAGVLLVAALPFGWARTAGDDLVSVLDARLASSPLAAAALVLSAITLGMVAENVRRGPSAAARLVAVVIGAGWTAVATDALLLGWQLDRHVTDAVQISPAPAVWLCLASGLVAISGARLARSAAVPLGGPPVRRDVDEWDVPVRSTPIEKGDFW</sequence>
<dbReference type="EMBL" id="QGDD01000001">
    <property type="protein sequence ID" value="PWN04244.1"/>
    <property type="molecule type" value="Genomic_DNA"/>
</dbReference>
<keyword evidence="1" id="KW-0472">Membrane</keyword>
<dbReference type="AlphaFoldDB" id="A0A316TPW5"/>
<keyword evidence="1" id="KW-0812">Transmembrane</keyword>
<comment type="caution">
    <text evidence="2">The sequence shown here is derived from an EMBL/GenBank/DDBJ whole genome shotgun (WGS) entry which is preliminary data.</text>
</comment>